<organism evidence="2 3">
    <name type="scientific">Seohaeicola zhoushanensis</name>
    <dbReference type="NCBI Taxonomy" id="1569283"/>
    <lineage>
        <taxon>Bacteria</taxon>
        <taxon>Pseudomonadati</taxon>
        <taxon>Pseudomonadota</taxon>
        <taxon>Alphaproteobacteria</taxon>
        <taxon>Rhodobacterales</taxon>
        <taxon>Roseobacteraceae</taxon>
        <taxon>Seohaeicola</taxon>
    </lineage>
</organism>
<proteinExistence type="predicted"/>
<comment type="caution">
    <text evidence="2">The sequence shown here is derived from an EMBL/GenBank/DDBJ whole genome shotgun (WGS) entry which is preliminary data.</text>
</comment>
<dbReference type="Proteomes" id="UP000626220">
    <property type="component" value="Unassembled WGS sequence"/>
</dbReference>
<dbReference type="Pfam" id="PF18478">
    <property type="entry name" value="PIN_10"/>
    <property type="match status" value="1"/>
</dbReference>
<accession>A0A8J3GVL9</accession>
<sequence>MVKALFDHNMPPSIARALNEIVAVDGHEAWALRDKFKTTITDIDYFTQLGHEGDWIVISKDRSNARRAPERAAILKSGVLAFYLASSVEKQRLNEQAATILWQWDKIVAHRGTTASGLFELPIGKRSKFRSL</sequence>
<reference evidence="2" key="1">
    <citation type="journal article" date="2014" name="Int. J. Syst. Evol. Microbiol.">
        <title>Complete genome sequence of Corynebacterium casei LMG S-19264T (=DSM 44701T), isolated from a smear-ripened cheese.</title>
        <authorList>
            <consortium name="US DOE Joint Genome Institute (JGI-PGF)"/>
            <person name="Walter F."/>
            <person name="Albersmeier A."/>
            <person name="Kalinowski J."/>
            <person name="Ruckert C."/>
        </authorList>
    </citation>
    <scope>NUCLEOTIDE SEQUENCE</scope>
    <source>
        <strain evidence="2">KCTC 42650</strain>
    </source>
</reference>
<evidence type="ECO:0000259" key="1">
    <source>
        <dbReference type="Pfam" id="PF18478"/>
    </source>
</evidence>
<name>A0A8J3GVL9_9RHOB</name>
<dbReference type="EMBL" id="BNCJ01000002">
    <property type="protein sequence ID" value="GHF40789.1"/>
    <property type="molecule type" value="Genomic_DNA"/>
</dbReference>
<dbReference type="InterPro" id="IPR041375">
    <property type="entry name" value="VapC45_PIN-like"/>
</dbReference>
<evidence type="ECO:0000313" key="2">
    <source>
        <dbReference type="EMBL" id="GHF40789.1"/>
    </source>
</evidence>
<dbReference type="AlphaFoldDB" id="A0A8J3GVL9"/>
<reference evidence="2" key="2">
    <citation type="submission" date="2020-09" db="EMBL/GenBank/DDBJ databases">
        <authorList>
            <person name="Sun Q."/>
            <person name="Kim S."/>
        </authorList>
    </citation>
    <scope>NUCLEOTIDE SEQUENCE</scope>
    <source>
        <strain evidence="2">KCTC 42650</strain>
    </source>
</reference>
<keyword evidence="3" id="KW-1185">Reference proteome</keyword>
<gene>
    <name evidence="2" type="ORF">GCM10017056_10490</name>
</gene>
<feature type="domain" description="VapC45 PIN like" evidence="1">
    <location>
        <begin position="4"/>
        <end position="86"/>
    </location>
</feature>
<evidence type="ECO:0000313" key="3">
    <source>
        <dbReference type="Proteomes" id="UP000626220"/>
    </source>
</evidence>
<protein>
    <recommendedName>
        <fullName evidence="1">VapC45 PIN like domain-containing protein</fullName>
    </recommendedName>
</protein>